<reference evidence="1 2" key="1">
    <citation type="submission" date="2018-02" db="EMBL/GenBank/DDBJ databases">
        <title>Fusarium culmorum secondary metabolites in fungal-bacterial-plant interactions.</title>
        <authorList>
            <person name="Schmidt R."/>
        </authorList>
    </citation>
    <scope>NUCLEOTIDE SEQUENCE [LARGE SCALE GENOMIC DNA]</scope>
    <source>
        <strain evidence="1 2">PV</strain>
    </source>
</reference>
<proteinExistence type="predicted"/>
<dbReference type="AlphaFoldDB" id="A0A2T4GSW4"/>
<comment type="caution">
    <text evidence="1">The sequence shown here is derived from an EMBL/GenBank/DDBJ whole genome shotgun (WGS) entry which is preliminary data.</text>
</comment>
<keyword evidence="2" id="KW-1185">Reference proteome</keyword>
<sequence>MVTMEAIQCEYNHFLVVLEGIDMNFQNPEFAISGIPVVSWLVPANEMAHLRSRDSHTVEVVP</sequence>
<dbReference type="EMBL" id="PVEM01000006">
    <property type="protein sequence ID" value="PTD06600.1"/>
    <property type="molecule type" value="Genomic_DNA"/>
</dbReference>
<evidence type="ECO:0000313" key="1">
    <source>
        <dbReference type="EMBL" id="PTD06600.1"/>
    </source>
</evidence>
<evidence type="ECO:0000313" key="2">
    <source>
        <dbReference type="Proteomes" id="UP000241587"/>
    </source>
</evidence>
<accession>A0A2T4GSW4</accession>
<organism evidence="1 2">
    <name type="scientific">Fusarium culmorum</name>
    <dbReference type="NCBI Taxonomy" id="5516"/>
    <lineage>
        <taxon>Eukaryota</taxon>
        <taxon>Fungi</taxon>
        <taxon>Dikarya</taxon>
        <taxon>Ascomycota</taxon>
        <taxon>Pezizomycotina</taxon>
        <taxon>Sordariomycetes</taxon>
        <taxon>Hypocreomycetidae</taxon>
        <taxon>Hypocreales</taxon>
        <taxon>Nectriaceae</taxon>
        <taxon>Fusarium</taxon>
    </lineage>
</organism>
<dbReference type="Proteomes" id="UP000241587">
    <property type="component" value="Unassembled WGS sequence"/>
</dbReference>
<gene>
    <name evidence="1" type="ORF">FCULG_00005576</name>
</gene>
<name>A0A2T4GSW4_FUSCU</name>
<protein>
    <submittedName>
        <fullName evidence="1">Uncharacterized protein</fullName>
    </submittedName>
</protein>